<dbReference type="Proteomes" id="UP000007054">
    <property type="component" value="Chromosome"/>
</dbReference>
<evidence type="ECO:0000256" key="2">
    <source>
        <dbReference type="ARBA" id="ARBA00022651"/>
    </source>
</evidence>
<dbReference type="Pfam" id="PF00404">
    <property type="entry name" value="Dockerin_1"/>
    <property type="match status" value="1"/>
</dbReference>
<dbReference type="InterPro" id="IPR036439">
    <property type="entry name" value="Dockerin_dom_sf"/>
</dbReference>
<dbReference type="AlphaFoldDB" id="D4LD19"/>
<dbReference type="BioCyc" id="RCHA213810:RUM_RS12090-MONOMER"/>
<keyword evidence="9" id="KW-1185">Reference proteome</keyword>
<reference evidence="8" key="1">
    <citation type="submission" date="2010-03" db="EMBL/GenBank/DDBJ databases">
        <title>The genome sequence of Ruminococcus sp. 18P13.</title>
        <authorList>
            <consortium name="metaHIT consortium -- http://www.metahit.eu/"/>
            <person name="Pajon A."/>
            <person name="Turner K."/>
            <person name="Parkhill J."/>
            <person name="Bernalier A."/>
        </authorList>
    </citation>
    <scope>NUCLEOTIDE SEQUENCE [LARGE SCALE GENOMIC DNA]</scope>
    <source>
        <strain evidence="8">Type strain: 18P13</strain>
    </source>
</reference>
<dbReference type="HOGENOM" id="CLU_009397_11_2_9"/>
<reference evidence="8" key="2">
    <citation type="submission" date="2010-03" db="EMBL/GenBank/DDBJ databases">
        <authorList>
            <person name="Pajon A."/>
        </authorList>
    </citation>
    <scope>NUCLEOTIDE SEQUENCE</scope>
    <source>
        <strain evidence="8">Type strain: 18P13</strain>
    </source>
</reference>
<dbReference type="CDD" id="cd14256">
    <property type="entry name" value="Dockerin_I"/>
    <property type="match status" value="1"/>
</dbReference>
<dbReference type="PANTHER" id="PTHR43772:SF2">
    <property type="entry name" value="PUTATIVE (AFU_ORTHOLOGUE AFUA_2G04480)-RELATED"/>
    <property type="match status" value="1"/>
</dbReference>
<evidence type="ECO:0000256" key="3">
    <source>
        <dbReference type="ARBA" id="ARBA00022801"/>
    </source>
</evidence>
<evidence type="ECO:0000256" key="6">
    <source>
        <dbReference type="SAM" id="SignalP"/>
    </source>
</evidence>
<dbReference type="PATRIC" id="fig|213810.4.peg.1297"/>
<protein>
    <submittedName>
        <fullName evidence="8">Beta-xylosidase</fullName>
    </submittedName>
</protein>
<proteinExistence type="inferred from homology"/>
<evidence type="ECO:0000313" key="9">
    <source>
        <dbReference type="Proteomes" id="UP000007054"/>
    </source>
</evidence>
<dbReference type="InterPro" id="IPR002105">
    <property type="entry name" value="Dockerin_1_rpt"/>
</dbReference>
<dbReference type="Gene3D" id="2.60.120.260">
    <property type="entry name" value="Galactose-binding domain-like"/>
    <property type="match status" value="1"/>
</dbReference>
<keyword evidence="4" id="KW-0119">Carbohydrate metabolism</keyword>
<accession>D4LD19</accession>
<feature type="chain" id="PRO_5038747318" evidence="6">
    <location>
        <begin position="26"/>
        <end position="742"/>
    </location>
</feature>
<dbReference type="GeneID" id="83157109"/>
<dbReference type="KEGG" id="rch:RUM_14020"/>
<feature type="signal peptide" evidence="6">
    <location>
        <begin position="1"/>
        <end position="25"/>
    </location>
</feature>
<dbReference type="InterPro" id="IPR016134">
    <property type="entry name" value="Dockerin_dom"/>
</dbReference>
<evidence type="ECO:0000256" key="4">
    <source>
        <dbReference type="ARBA" id="ARBA00023277"/>
    </source>
</evidence>
<evidence type="ECO:0000259" key="7">
    <source>
        <dbReference type="PROSITE" id="PS51766"/>
    </source>
</evidence>
<dbReference type="Gene3D" id="1.10.1330.10">
    <property type="entry name" value="Dockerin domain"/>
    <property type="match status" value="1"/>
</dbReference>
<evidence type="ECO:0000256" key="1">
    <source>
        <dbReference type="ARBA" id="ARBA00009865"/>
    </source>
</evidence>
<dbReference type="Gene3D" id="2.115.10.20">
    <property type="entry name" value="Glycosyl hydrolase domain, family 43"/>
    <property type="match status" value="1"/>
</dbReference>
<dbReference type="SUPFAM" id="SSF63446">
    <property type="entry name" value="Type I dockerin domain"/>
    <property type="match status" value="1"/>
</dbReference>
<dbReference type="GO" id="GO:0004553">
    <property type="term" value="F:hydrolase activity, hydrolyzing O-glycosyl compounds"/>
    <property type="evidence" value="ECO:0007669"/>
    <property type="project" value="InterPro"/>
</dbReference>
<keyword evidence="6" id="KW-0732">Signal</keyword>
<organism evidence="8 9">
    <name type="scientific">Ruminococcus champanellensis (strain DSM 18848 / JCM 17042 / KCTC 15320 / 18P13)</name>
    <dbReference type="NCBI Taxonomy" id="213810"/>
    <lineage>
        <taxon>Bacteria</taxon>
        <taxon>Bacillati</taxon>
        <taxon>Bacillota</taxon>
        <taxon>Clostridia</taxon>
        <taxon>Eubacteriales</taxon>
        <taxon>Oscillospiraceae</taxon>
        <taxon>Ruminococcus</taxon>
    </lineage>
</organism>
<comment type="similarity">
    <text evidence="1">Belongs to the glycosyl hydrolase 43 family.</text>
</comment>
<gene>
    <name evidence="8" type="ordered locus">RUM_14020</name>
</gene>
<evidence type="ECO:0000256" key="5">
    <source>
        <dbReference type="ARBA" id="ARBA00023295"/>
    </source>
</evidence>
<dbReference type="RefSeq" id="WP_015558421.1">
    <property type="nucleotide sequence ID" value="NC_021039.1"/>
</dbReference>
<dbReference type="GO" id="GO:0045493">
    <property type="term" value="P:xylan catabolic process"/>
    <property type="evidence" value="ECO:0007669"/>
    <property type="project" value="UniProtKB-KW"/>
</dbReference>
<keyword evidence="2" id="KW-0624">Polysaccharide degradation</keyword>
<evidence type="ECO:0000313" key="8">
    <source>
        <dbReference type="EMBL" id="CBL17514.1"/>
    </source>
</evidence>
<keyword evidence="5" id="KW-0326">Glycosidase</keyword>
<sequence length="742" mass="80395">MKKRAFAYAAAAALSLTLCFGTYPASRLTAGSIAEAAEEASTIANSQISTNQFKNINYNNPISPAFFCADPTAVEYNGRLYLFGTNDHQQFEVKGSEVDNTYEQIKSLVVLSTDDMVNWTYHGEIHVDQVAPWITNSWAPSIVSRVEDDGLTHFYLYFSNNGLGVGVITATDPLGPWTDPLGKPLISTSTPGLNGCPNPFDPGAVIDENGVGWLSFGAGKAPGGTDYMPGSARIVRLGEDMVSFDSDFQNIPAPYLFEASELNYINGTYVYTYNTDWSDHSKQWEYDCDPPSGCSMVYMTTKTPLDPDSWVMRGECFQNPGQSGFDYSNNHTHMQKFRDQYYMFYHTLMLKQGMGIKGSYRSMQVDRISVDEDTVTITKTGGTKKGVQTIQGVDPFAVQNAASLNNTADMVYNTDSMQNPYLISDAAGAWSSVRSVTFTGSRVPAQPTVDPADYVLTKVDTITYQISVTDVDKATTLSMHPSTKAGTDCTGTAEITGTGNYTITCDMGGAEGMFNMGYFTASDDAQITFTIDTMLVNGTYAFDLSTELTNTREWADGLRNIWNGFSDGDTVYTGENAAFRYSKSADTIQLYTGEASGGTGANAPLLEDSAVLTAEVRGTGTMEVRLDAPTGQLLTSVSFDAPDAFAKVSGKAFTGIGGTHDLYFVFSGKNIAFRSWQVESIAERLMGDVNADGVCSVADVVALQKYLIKQTDTLADSKAGDYNGDGVLTGMDLVRMKRALLG</sequence>
<dbReference type="CDD" id="cd09003">
    <property type="entry name" value="GH43_XynD-like"/>
    <property type="match status" value="1"/>
</dbReference>
<dbReference type="STRING" id="213810.RUM_14020"/>
<name>D4LD19_RUMC1</name>
<keyword evidence="2" id="KW-0858">Xylan degradation</keyword>
<dbReference type="CDD" id="cd04084">
    <property type="entry name" value="CBM6_xylanase-like"/>
    <property type="match status" value="1"/>
</dbReference>
<keyword evidence="3" id="KW-0378">Hydrolase</keyword>
<dbReference type="SUPFAM" id="SSF75005">
    <property type="entry name" value="Arabinanase/levansucrase/invertase"/>
    <property type="match status" value="1"/>
</dbReference>
<dbReference type="PANTHER" id="PTHR43772">
    <property type="entry name" value="ENDO-1,4-BETA-XYLANASE"/>
    <property type="match status" value="1"/>
</dbReference>
<dbReference type="EMBL" id="FP929052">
    <property type="protein sequence ID" value="CBL17514.1"/>
    <property type="molecule type" value="Genomic_DNA"/>
</dbReference>
<dbReference type="CAZy" id="GH43">
    <property type="family name" value="Glycoside Hydrolase Family 43"/>
</dbReference>
<dbReference type="CAZy" id="CBM6">
    <property type="family name" value="Carbohydrate-Binding Module Family 6"/>
</dbReference>
<dbReference type="InterPro" id="IPR052176">
    <property type="entry name" value="Glycosyl_Hydrlase_43_Enz"/>
</dbReference>
<dbReference type="PROSITE" id="PS51766">
    <property type="entry name" value="DOCKERIN"/>
    <property type="match status" value="1"/>
</dbReference>
<dbReference type="InterPro" id="IPR006710">
    <property type="entry name" value="Glyco_hydro_43"/>
</dbReference>
<dbReference type="InterPro" id="IPR023296">
    <property type="entry name" value="Glyco_hydro_beta-prop_sf"/>
</dbReference>
<feature type="domain" description="Dockerin" evidence="7">
    <location>
        <begin position="682"/>
        <end position="742"/>
    </location>
</feature>
<dbReference type="Pfam" id="PF04616">
    <property type="entry name" value="Glyco_hydro_43"/>
    <property type="match status" value="1"/>
</dbReference>